<protein>
    <submittedName>
        <fullName evidence="3">Uncharacterized protein</fullName>
    </submittedName>
</protein>
<dbReference type="PANTHER" id="PTHR33862:SF3">
    <property type="entry name" value="OROFACIAL CLEFT 1 CANDIDATE GENE 1 PROTEIN"/>
    <property type="match status" value="1"/>
</dbReference>
<feature type="transmembrane region" description="Helical" evidence="2">
    <location>
        <begin position="447"/>
        <end position="472"/>
    </location>
</feature>
<feature type="transmembrane region" description="Helical" evidence="2">
    <location>
        <begin position="484"/>
        <end position="506"/>
    </location>
</feature>
<feature type="compositionally biased region" description="Basic residues" evidence="1">
    <location>
        <begin position="239"/>
        <end position="249"/>
    </location>
</feature>
<feature type="compositionally biased region" description="Basic and acidic residues" evidence="1">
    <location>
        <begin position="271"/>
        <end position="289"/>
    </location>
</feature>
<feature type="non-terminal residue" evidence="3">
    <location>
        <position position="1"/>
    </location>
</feature>
<evidence type="ECO:0000313" key="4">
    <source>
        <dbReference type="Proteomes" id="UP001165060"/>
    </source>
</evidence>
<keyword evidence="2" id="KW-1133">Transmembrane helix</keyword>
<feature type="compositionally biased region" description="Low complexity" evidence="1">
    <location>
        <begin position="253"/>
        <end position="266"/>
    </location>
</feature>
<feature type="compositionally biased region" description="Low complexity" evidence="1">
    <location>
        <begin position="723"/>
        <end position="733"/>
    </location>
</feature>
<dbReference type="EMBL" id="BRYB01002872">
    <property type="protein sequence ID" value="GMI26846.1"/>
    <property type="molecule type" value="Genomic_DNA"/>
</dbReference>
<dbReference type="PANTHER" id="PTHR33862">
    <property type="entry name" value="OROFACIAL CLEFT 1 CANDIDATE GENE 1 PROTEIN"/>
    <property type="match status" value="1"/>
</dbReference>
<feature type="region of interest" description="Disordered" evidence="1">
    <location>
        <begin position="709"/>
        <end position="733"/>
    </location>
</feature>
<feature type="transmembrane region" description="Helical" evidence="2">
    <location>
        <begin position="416"/>
        <end position="435"/>
    </location>
</feature>
<evidence type="ECO:0000256" key="2">
    <source>
        <dbReference type="SAM" id="Phobius"/>
    </source>
</evidence>
<comment type="caution">
    <text evidence="3">The sequence shown here is derived from an EMBL/GenBank/DDBJ whole genome shotgun (WGS) entry which is preliminary data.</text>
</comment>
<feature type="transmembrane region" description="Helical" evidence="2">
    <location>
        <begin position="555"/>
        <end position="578"/>
    </location>
</feature>
<proteinExistence type="predicted"/>
<gene>
    <name evidence="3" type="ORF">TeGR_g8633</name>
</gene>
<reference evidence="3 4" key="1">
    <citation type="journal article" date="2023" name="Commun. Biol.">
        <title>Genome analysis of Parmales, the sister group of diatoms, reveals the evolutionary specialization of diatoms from phago-mixotrophs to photoautotrophs.</title>
        <authorList>
            <person name="Ban H."/>
            <person name="Sato S."/>
            <person name="Yoshikawa S."/>
            <person name="Yamada K."/>
            <person name="Nakamura Y."/>
            <person name="Ichinomiya M."/>
            <person name="Sato N."/>
            <person name="Blanc-Mathieu R."/>
            <person name="Endo H."/>
            <person name="Kuwata A."/>
            <person name="Ogata H."/>
        </authorList>
    </citation>
    <scope>NUCLEOTIDE SEQUENCE [LARGE SCALE GENOMIC DNA]</scope>
</reference>
<keyword evidence="2" id="KW-0812">Transmembrane</keyword>
<name>A0ABQ6MJ50_9STRA</name>
<evidence type="ECO:0000313" key="3">
    <source>
        <dbReference type="EMBL" id="GMI26846.1"/>
    </source>
</evidence>
<dbReference type="InterPro" id="IPR031390">
    <property type="entry name" value="OFCC1"/>
</dbReference>
<feature type="region of interest" description="Disordered" evidence="1">
    <location>
        <begin position="185"/>
        <end position="210"/>
    </location>
</feature>
<feature type="transmembrane region" description="Helical" evidence="2">
    <location>
        <begin position="392"/>
        <end position="409"/>
    </location>
</feature>
<accession>A0ABQ6MJ50</accession>
<organism evidence="3 4">
    <name type="scientific">Tetraparma gracilis</name>
    <dbReference type="NCBI Taxonomy" id="2962635"/>
    <lineage>
        <taxon>Eukaryota</taxon>
        <taxon>Sar</taxon>
        <taxon>Stramenopiles</taxon>
        <taxon>Ochrophyta</taxon>
        <taxon>Bolidophyceae</taxon>
        <taxon>Parmales</taxon>
        <taxon>Triparmaceae</taxon>
        <taxon>Tetraparma</taxon>
    </lineage>
</organism>
<feature type="region of interest" description="Disordered" evidence="1">
    <location>
        <begin position="222"/>
        <end position="308"/>
    </location>
</feature>
<keyword evidence="4" id="KW-1185">Reference proteome</keyword>
<dbReference type="Proteomes" id="UP001165060">
    <property type="component" value="Unassembled WGS sequence"/>
</dbReference>
<keyword evidence="2" id="KW-0472">Membrane</keyword>
<sequence>YDRLGGHRIGWTAFPKNVGIPGDKVGDLTGDSDPMAHRSSATKPVPYSGKHYDRELRFDQSAYALCPSPCELRPCNVLVFELFEMASGGNASDQVVGWSVLPMSDSHFRVVHGRFRLPFLRGPVDRGIKKFETIERRYCNDLSLWLANLYIDIRHMPREFHDAKTGDTRGEFDVEVDRIESKFRFPSADAEESEEAQEAVVNKGKNTNADWNEKAGTILKKKAKQEVKVASDGEETVVKAKKRRRRPGKSKQAAEPAPASVAPASELEISDGDHSDGEDGGRVLSKVDRSTLPGDEVAGAEDSRNRKQILSNWTDGGVGIKHVKSSKQKERDFHWHVLTDTHEMENYTMAIANDPNLTYKPSPDRILNRKLTYLFEELLEDMNRSSFGSVEFFLNIAVILCALWLRMYFHYMAEWMYLQLAGVPLFSFAIKWNVINIKYVSSNITDWFEIGLVAVGQLANSAVVAILTLFAVVVSKAFDSLPEIMSKFILSYGLVTLLDPALVLLVDLSMGNWGCQDKKEACAIDYTSDMCDCVTGDAFKLWYRMARVEASGVTGLFYTVVTYVFTSLIAGAILYEYVLHAHMNGRMLDNVKRLHAPADDFFVPDDCEMSIEQLRNILSKARRFKGQGGVTRKVHVSEFTVTDKTDAKFEQKITHIAIFTTEVDGAKTLYRHFLRDVNGSIVEIDEDIAQRFSGQLALEKLLGGIMRGKEEGNAPAPPPAPSPTVVEVPSGTS</sequence>
<evidence type="ECO:0000256" key="1">
    <source>
        <dbReference type="SAM" id="MobiDB-lite"/>
    </source>
</evidence>